<proteinExistence type="inferred from homology"/>
<evidence type="ECO:0000256" key="4">
    <source>
        <dbReference type="ARBA" id="ARBA00022448"/>
    </source>
</evidence>
<dbReference type="Proteomes" id="UP001265221">
    <property type="component" value="Segment"/>
</dbReference>
<keyword evidence="16" id="KW-1185">Reference proteome</keyword>
<evidence type="ECO:0000256" key="11">
    <source>
        <dbReference type="ARBA" id="ARBA00025270"/>
    </source>
</evidence>
<evidence type="ECO:0000256" key="7">
    <source>
        <dbReference type="ARBA" id="ARBA00022989"/>
    </source>
</evidence>
<evidence type="ECO:0000256" key="10">
    <source>
        <dbReference type="ARBA" id="ARBA00023184"/>
    </source>
</evidence>
<keyword evidence="4" id="KW-0813">Transport</keyword>
<evidence type="ECO:0000256" key="8">
    <source>
        <dbReference type="ARBA" id="ARBA00023031"/>
    </source>
</evidence>
<protein>
    <recommendedName>
        <fullName evidence="3">Movement protein TGBp3</fullName>
    </recommendedName>
    <alternativeName>
        <fullName evidence="12">7 kDa protein</fullName>
    </alternativeName>
    <alternativeName>
        <fullName evidence="13">Triple gene block 3 protein</fullName>
    </alternativeName>
</protein>
<dbReference type="EMBL" id="ON241321">
    <property type="protein sequence ID" value="UXX34112.1"/>
    <property type="molecule type" value="Genomic_RNA"/>
</dbReference>
<organism evidence="15 16">
    <name type="scientific">Pseudostellaria heterophylla carlavirus 3</name>
    <dbReference type="NCBI Taxonomy" id="2982812"/>
    <lineage>
        <taxon>Viruses</taxon>
        <taxon>Riboviria</taxon>
        <taxon>Orthornavirae</taxon>
        <taxon>Kitrinoviricota</taxon>
        <taxon>Alsuviricetes</taxon>
        <taxon>Tymovirales</taxon>
        <taxon>Betaflexiviridae</taxon>
        <taxon>Quinvirinae</taxon>
        <taxon>Carlavirus</taxon>
        <taxon>Carlavirus tripseudostellariae</taxon>
    </lineage>
</organism>
<comment type="similarity">
    <text evidence="2">Belongs to the Tymovirales TGBp3 protein family.</text>
</comment>
<dbReference type="Pfam" id="PF02495">
    <property type="entry name" value="TGBp3"/>
    <property type="match status" value="1"/>
</dbReference>
<evidence type="ECO:0000256" key="3">
    <source>
        <dbReference type="ARBA" id="ARBA00013812"/>
    </source>
</evidence>
<evidence type="ECO:0000256" key="13">
    <source>
        <dbReference type="ARBA" id="ARBA00033148"/>
    </source>
</evidence>
<comment type="function">
    <text evidence="11">Plays a role in viral cell-to-cell propagation, by facilitating genome transport to neighboring plant cells through plasmosdesmata. May induce the formation of granular vesicles derived from the Endoplasmic reticulum, which align on actin filaments.</text>
</comment>
<comment type="subcellular location">
    <subcellularLocation>
        <location evidence="1">Host endoplasmic reticulum membrane</location>
    </subcellularLocation>
</comment>
<keyword evidence="10" id="KW-1038">Host endoplasmic reticulum</keyword>
<evidence type="ECO:0000256" key="2">
    <source>
        <dbReference type="ARBA" id="ARBA00010355"/>
    </source>
</evidence>
<feature type="transmembrane region" description="Helical" evidence="14">
    <location>
        <begin position="6"/>
        <end position="22"/>
    </location>
</feature>
<evidence type="ECO:0000313" key="15">
    <source>
        <dbReference type="EMBL" id="UXX34112.1"/>
    </source>
</evidence>
<evidence type="ECO:0000256" key="5">
    <source>
        <dbReference type="ARBA" id="ARBA00022692"/>
    </source>
</evidence>
<evidence type="ECO:0000256" key="12">
    <source>
        <dbReference type="ARBA" id="ARBA00030266"/>
    </source>
</evidence>
<dbReference type="GO" id="GO:0046740">
    <property type="term" value="P:transport of virus in host, cell to cell"/>
    <property type="evidence" value="ECO:0007669"/>
    <property type="project" value="UniProtKB-KW"/>
</dbReference>
<evidence type="ECO:0000256" key="14">
    <source>
        <dbReference type="SAM" id="Phobius"/>
    </source>
</evidence>
<evidence type="ECO:0000256" key="1">
    <source>
        <dbReference type="ARBA" id="ARBA00004625"/>
    </source>
</evidence>
<dbReference type="GO" id="GO:0044167">
    <property type="term" value="C:host cell endoplasmic reticulum membrane"/>
    <property type="evidence" value="ECO:0007669"/>
    <property type="project" value="UniProtKB-SubCell"/>
</dbReference>
<keyword evidence="5 14" id="KW-0812">Transmembrane</keyword>
<keyword evidence="6" id="KW-1043">Host membrane</keyword>
<dbReference type="InterPro" id="IPR003411">
    <property type="entry name" value="TGBp3"/>
</dbReference>
<reference evidence="15" key="1">
    <citation type="submission" date="2022-04" db="EMBL/GenBank/DDBJ databases">
        <title>Identification and Characterization of Three Novel Carlaviruses and One Novel Amalgavirus Associated with Pseudostellaria heterophylla Mosaic Disease.</title>
        <authorList>
            <person name="Wang R."/>
            <person name="Li Y."/>
            <person name="Ding W."/>
        </authorList>
    </citation>
    <scope>NUCLEOTIDE SEQUENCE</scope>
    <source>
        <strain evidence="15">TZS</strain>
    </source>
</reference>
<sequence length="61" mass="6547">MHDNTILTIILVTIISCIALLAKPHNPCSIAITGEAVRVVNCELSRDLLEFIRSAKPAGSC</sequence>
<keyword evidence="9 14" id="KW-0472">Membrane</keyword>
<evidence type="ECO:0000313" key="16">
    <source>
        <dbReference type="Proteomes" id="UP001265221"/>
    </source>
</evidence>
<keyword evidence="8" id="KW-0916">Viral movement protein</keyword>
<accession>A0A977XU10</accession>
<evidence type="ECO:0000256" key="9">
    <source>
        <dbReference type="ARBA" id="ARBA00023136"/>
    </source>
</evidence>
<keyword evidence="7 14" id="KW-1133">Transmembrane helix</keyword>
<evidence type="ECO:0000256" key="6">
    <source>
        <dbReference type="ARBA" id="ARBA00022870"/>
    </source>
</evidence>
<name>A0A977XU10_9VIRU</name>